<evidence type="ECO:0000313" key="7">
    <source>
        <dbReference type="EMBL" id="KIZ41611.1"/>
    </source>
</evidence>
<feature type="transmembrane region" description="Helical" evidence="6">
    <location>
        <begin position="12"/>
        <end position="28"/>
    </location>
</feature>
<keyword evidence="5 6" id="KW-0472">Membrane</keyword>
<feature type="transmembrane region" description="Helical" evidence="6">
    <location>
        <begin position="264"/>
        <end position="281"/>
    </location>
</feature>
<proteinExistence type="predicted"/>
<dbReference type="InterPro" id="IPR043428">
    <property type="entry name" value="LivM-like"/>
</dbReference>
<keyword evidence="2" id="KW-1003">Cell membrane</keyword>
<evidence type="ECO:0000256" key="1">
    <source>
        <dbReference type="ARBA" id="ARBA00004651"/>
    </source>
</evidence>
<dbReference type="GO" id="GO:0005886">
    <property type="term" value="C:plasma membrane"/>
    <property type="evidence" value="ECO:0007669"/>
    <property type="project" value="UniProtKB-SubCell"/>
</dbReference>
<feature type="transmembrane region" description="Helical" evidence="6">
    <location>
        <begin position="112"/>
        <end position="132"/>
    </location>
</feature>
<dbReference type="PATRIC" id="fig|1076.23.peg.3076"/>
<dbReference type="PANTHER" id="PTHR30482">
    <property type="entry name" value="HIGH-AFFINITY BRANCHED-CHAIN AMINO ACID TRANSPORT SYSTEM PERMEASE"/>
    <property type="match status" value="1"/>
</dbReference>
<comment type="caution">
    <text evidence="7">The sequence shown here is derived from an EMBL/GenBank/DDBJ whole genome shotgun (WGS) entry which is preliminary data.</text>
</comment>
<protein>
    <submittedName>
        <fullName evidence="7">ABC transporter permease</fullName>
    </submittedName>
</protein>
<dbReference type="Pfam" id="PF02653">
    <property type="entry name" value="BPD_transp_2"/>
    <property type="match status" value="1"/>
</dbReference>
<dbReference type="PANTHER" id="PTHR30482:SF10">
    <property type="entry name" value="HIGH-AFFINITY BRANCHED-CHAIN AMINO ACID TRANSPORT PROTEIN BRAE"/>
    <property type="match status" value="1"/>
</dbReference>
<comment type="subcellular location">
    <subcellularLocation>
        <location evidence="1">Cell membrane</location>
        <topology evidence="1">Multi-pass membrane protein</topology>
    </subcellularLocation>
</comment>
<feature type="transmembrane region" description="Helical" evidence="6">
    <location>
        <begin position="85"/>
        <end position="105"/>
    </location>
</feature>
<evidence type="ECO:0000256" key="3">
    <source>
        <dbReference type="ARBA" id="ARBA00022692"/>
    </source>
</evidence>
<evidence type="ECO:0000313" key="8">
    <source>
        <dbReference type="Proteomes" id="UP000032515"/>
    </source>
</evidence>
<evidence type="ECO:0000256" key="2">
    <source>
        <dbReference type="ARBA" id="ARBA00022475"/>
    </source>
</evidence>
<dbReference type="AlphaFoldDB" id="A0A0D7ELR7"/>
<reference evidence="7 8" key="1">
    <citation type="submission" date="2014-11" db="EMBL/GenBank/DDBJ databases">
        <title>Genomics and ecophysiology of heterotrophic nitrogen fixing bacteria isolated from estuarine surface water.</title>
        <authorList>
            <person name="Bentzon-Tilia M."/>
            <person name="Severin I."/>
            <person name="Hansen L.H."/>
            <person name="Riemann L."/>
        </authorList>
    </citation>
    <scope>NUCLEOTIDE SEQUENCE [LARGE SCALE GENOMIC DNA]</scope>
    <source>
        <strain evidence="7 8">BAL398</strain>
    </source>
</reference>
<feature type="transmembrane region" description="Helical" evidence="6">
    <location>
        <begin position="211"/>
        <end position="233"/>
    </location>
</feature>
<evidence type="ECO:0000256" key="4">
    <source>
        <dbReference type="ARBA" id="ARBA00022989"/>
    </source>
</evidence>
<dbReference type="GO" id="GO:0015658">
    <property type="term" value="F:branched-chain amino acid transmembrane transporter activity"/>
    <property type="evidence" value="ECO:0007669"/>
    <property type="project" value="InterPro"/>
</dbReference>
<dbReference type="InterPro" id="IPR001851">
    <property type="entry name" value="ABC_transp_permease"/>
</dbReference>
<dbReference type="CDD" id="cd06581">
    <property type="entry name" value="TM_PBP1_LivM_like"/>
    <property type="match status" value="1"/>
</dbReference>
<feature type="transmembrane region" description="Helical" evidence="6">
    <location>
        <begin position="59"/>
        <end position="79"/>
    </location>
</feature>
<feature type="transmembrane region" description="Helical" evidence="6">
    <location>
        <begin position="34"/>
        <end position="52"/>
    </location>
</feature>
<keyword evidence="3 6" id="KW-0812">Transmembrane</keyword>
<dbReference type="RefSeq" id="WP_044412198.1">
    <property type="nucleotide sequence ID" value="NZ_JXXE01000291.1"/>
</dbReference>
<feature type="transmembrane region" description="Helical" evidence="6">
    <location>
        <begin position="293"/>
        <end position="315"/>
    </location>
</feature>
<evidence type="ECO:0000256" key="6">
    <source>
        <dbReference type="SAM" id="Phobius"/>
    </source>
</evidence>
<evidence type="ECO:0000256" key="5">
    <source>
        <dbReference type="ARBA" id="ARBA00023136"/>
    </source>
</evidence>
<accession>A0A0D7ELR7</accession>
<dbReference type="OrthoDB" id="9814461at2"/>
<gene>
    <name evidence="7" type="ORF">OO17_14645</name>
</gene>
<organism evidence="7 8">
    <name type="scientific">Rhodopseudomonas palustris</name>
    <dbReference type="NCBI Taxonomy" id="1076"/>
    <lineage>
        <taxon>Bacteria</taxon>
        <taxon>Pseudomonadati</taxon>
        <taxon>Pseudomonadota</taxon>
        <taxon>Alphaproteobacteria</taxon>
        <taxon>Hyphomicrobiales</taxon>
        <taxon>Nitrobacteraceae</taxon>
        <taxon>Rhodopseudomonas</taxon>
    </lineage>
</organism>
<sequence length="335" mass="35563">MKEEFYKTLSSPILWGVLVLAALLPFALSSYYLHIVTLALIYVALASSWNIVGGMAGQVSLAHSLFIGIGAMLSSALLLKLGINMWLGLLISAAISGVLGALIAWIDFRFRLGHLSFVLITLAFAEMGAIVVEGWDFLGGASGLLLPKDTGDFLAFQFGGGSGAFWVMLTLATVCVLASVAILNAPLGFYLRTIRDNENAAQAIGVNVLRYKIAAMVISAVLASIVGTAYVRYLTFADPYLLISPVITIEIVLFATVGGLGRAYGPALGALLLVPLGEVLRGQLGSTLPGLHYFIYGVVVIAVILATPSGLLPLLERQWARWRRPEPTNAGPDAN</sequence>
<dbReference type="Proteomes" id="UP000032515">
    <property type="component" value="Unassembled WGS sequence"/>
</dbReference>
<name>A0A0D7ELR7_RHOPL</name>
<feature type="transmembrane region" description="Helical" evidence="6">
    <location>
        <begin position="239"/>
        <end position="257"/>
    </location>
</feature>
<feature type="transmembrane region" description="Helical" evidence="6">
    <location>
        <begin position="164"/>
        <end position="191"/>
    </location>
</feature>
<dbReference type="EMBL" id="JXXE01000291">
    <property type="protein sequence ID" value="KIZ41611.1"/>
    <property type="molecule type" value="Genomic_DNA"/>
</dbReference>
<keyword evidence="4 6" id="KW-1133">Transmembrane helix</keyword>